<dbReference type="Proteomes" id="UP001642540">
    <property type="component" value="Unassembled WGS sequence"/>
</dbReference>
<comment type="caution">
    <text evidence="2">The sequence shown here is derived from an EMBL/GenBank/DDBJ whole genome shotgun (WGS) entry which is preliminary data.</text>
</comment>
<evidence type="ECO:0000256" key="1">
    <source>
        <dbReference type="SAM" id="Phobius"/>
    </source>
</evidence>
<accession>A0ABP1Q9J4</accession>
<feature type="transmembrane region" description="Helical" evidence="1">
    <location>
        <begin position="303"/>
        <end position="323"/>
    </location>
</feature>
<keyword evidence="1" id="KW-0472">Membrane</keyword>
<organism evidence="2 3">
    <name type="scientific">Orchesella dallaii</name>
    <dbReference type="NCBI Taxonomy" id="48710"/>
    <lineage>
        <taxon>Eukaryota</taxon>
        <taxon>Metazoa</taxon>
        <taxon>Ecdysozoa</taxon>
        <taxon>Arthropoda</taxon>
        <taxon>Hexapoda</taxon>
        <taxon>Collembola</taxon>
        <taxon>Entomobryomorpha</taxon>
        <taxon>Entomobryoidea</taxon>
        <taxon>Orchesellidae</taxon>
        <taxon>Orchesellinae</taxon>
        <taxon>Orchesella</taxon>
    </lineage>
</organism>
<evidence type="ECO:0000313" key="3">
    <source>
        <dbReference type="Proteomes" id="UP001642540"/>
    </source>
</evidence>
<proteinExistence type="predicted"/>
<sequence>MAACVTLILGSIVSFWILKTQNGSVLRAMINWLIMITGLYCCLVVMIRATTWLCLSTDEKNYDMKNQTVYELQYGRGVEIMFQNTMRSKHCCGISNILDWSELKFSAETSTGEYVQISDEFESHRFVPDICCVKETPSCGNEAYDKVEDKLLMSDFQVKDRKEFQKIRDNPPTDGKTVILKIPNPLKDMLLYKMETLEKISNSICSKDENIKNATVLYIYYHGLVRKSHDGESLIACRLGEDCEDADDIPYMYPNADVFCSMIGQLLGLNSLVHELEIELLQKSGLLYTVGCQEYLIGYIDGFCIFSLIYSFVILIGLCWEIGTFHKQFWIYK</sequence>
<gene>
    <name evidence="2" type="ORF">ODALV1_LOCUS8640</name>
</gene>
<reference evidence="2 3" key="1">
    <citation type="submission" date="2024-08" db="EMBL/GenBank/DDBJ databases">
        <authorList>
            <person name="Cucini C."/>
            <person name="Frati F."/>
        </authorList>
    </citation>
    <scope>NUCLEOTIDE SEQUENCE [LARGE SCALE GENOMIC DNA]</scope>
</reference>
<dbReference type="EMBL" id="CAXLJM020000026">
    <property type="protein sequence ID" value="CAL8093919.1"/>
    <property type="molecule type" value="Genomic_DNA"/>
</dbReference>
<name>A0ABP1Q9J4_9HEXA</name>
<protein>
    <submittedName>
        <fullName evidence="2">Uncharacterized protein</fullName>
    </submittedName>
</protein>
<evidence type="ECO:0000313" key="2">
    <source>
        <dbReference type="EMBL" id="CAL8093919.1"/>
    </source>
</evidence>
<keyword evidence="1" id="KW-0812">Transmembrane</keyword>
<keyword evidence="1" id="KW-1133">Transmembrane helix</keyword>
<keyword evidence="3" id="KW-1185">Reference proteome</keyword>
<feature type="transmembrane region" description="Helical" evidence="1">
    <location>
        <begin position="30"/>
        <end position="55"/>
    </location>
</feature>